<evidence type="ECO:0000256" key="5">
    <source>
        <dbReference type="ARBA" id="ARBA00022737"/>
    </source>
</evidence>
<dbReference type="SUPFAM" id="SSF50978">
    <property type="entry name" value="WD40 repeat-like"/>
    <property type="match status" value="1"/>
</dbReference>
<dbReference type="OrthoDB" id="542917at2759"/>
<keyword evidence="6" id="KW-0256">Endoplasmic reticulum</keyword>
<dbReference type="GO" id="GO:0015031">
    <property type="term" value="P:protein transport"/>
    <property type="evidence" value="ECO:0007669"/>
    <property type="project" value="UniProtKB-KW"/>
</dbReference>
<dbReference type="GeneID" id="15807506"/>
<proteinExistence type="inferred from homology"/>
<evidence type="ECO:0000256" key="2">
    <source>
        <dbReference type="ARBA" id="ARBA00009358"/>
    </source>
</evidence>
<evidence type="ECO:0000256" key="1">
    <source>
        <dbReference type="ARBA" id="ARBA00004240"/>
    </source>
</evidence>
<dbReference type="STRING" id="1537102.L1LFW9"/>
<reference evidence="11 12" key="1">
    <citation type="journal article" date="2012" name="BMC Genomics">
        <title>Comparative genomic analysis and phylogenetic position of Theileria equi.</title>
        <authorList>
            <person name="Kappmeyer L.S."/>
            <person name="Thiagarajan M."/>
            <person name="Herndon D.R."/>
            <person name="Ramsay J.D."/>
            <person name="Caler E."/>
            <person name="Djikeng A."/>
            <person name="Gillespie J.J."/>
            <person name="Lau A.O."/>
            <person name="Roalson E.H."/>
            <person name="Silva J.C."/>
            <person name="Silva M.G."/>
            <person name="Suarez C.E."/>
            <person name="Ueti M.W."/>
            <person name="Nene V.M."/>
            <person name="Mealey R.H."/>
            <person name="Knowles D.P."/>
            <person name="Brayton K.A."/>
        </authorList>
    </citation>
    <scope>NUCLEOTIDE SEQUENCE [LARGE SCALE GENOMIC DNA]</scope>
    <source>
        <strain evidence="11 12">WA</strain>
    </source>
</reference>
<evidence type="ECO:0000256" key="6">
    <source>
        <dbReference type="ARBA" id="ARBA00022824"/>
    </source>
</evidence>
<accession>L1LFW9</accession>
<dbReference type="Gene3D" id="2.130.10.10">
    <property type="entry name" value="YVTN repeat-like/Quinoprotein amine dehydrogenase"/>
    <property type="match status" value="1"/>
</dbReference>
<comment type="caution">
    <text evidence="11">The sequence shown here is derived from an EMBL/GenBank/DDBJ whole genome shotgun (WGS) entry which is preliminary data.</text>
</comment>
<evidence type="ECO:0000313" key="11">
    <source>
        <dbReference type="EMBL" id="EKX74058.1"/>
    </source>
</evidence>
<evidence type="ECO:0000256" key="9">
    <source>
        <dbReference type="PROSITE-ProRule" id="PRU00221"/>
    </source>
</evidence>
<dbReference type="InterPro" id="IPR024298">
    <property type="entry name" value="Sec16_Sec23-bd"/>
</dbReference>
<dbReference type="SMART" id="SM00320">
    <property type="entry name" value="WD40"/>
    <property type="match status" value="4"/>
</dbReference>
<evidence type="ECO:0000256" key="4">
    <source>
        <dbReference type="ARBA" id="ARBA00022574"/>
    </source>
</evidence>
<dbReference type="eggNOG" id="KOG0307">
    <property type="taxonomic scope" value="Eukaryota"/>
</dbReference>
<dbReference type="VEuPathDB" id="PiroplasmaDB:BEWA_040960"/>
<keyword evidence="7" id="KW-0931">ER-Golgi transport</keyword>
<dbReference type="KEGG" id="beq:BEWA_040960"/>
<dbReference type="InterPro" id="IPR015943">
    <property type="entry name" value="WD40/YVTN_repeat-like_dom_sf"/>
</dbReference>
<evidence type="ECO:0000256" key="3">
    <source>
        <dbReference type="ARBA" id="ARBA00022448"/>
    </source>
</evidence>
<keyword evidence="3" id="KW-0813">Transport</keyword>
<feature type="repeat" description="WD" evidence="9">
    <location>
        <begin position="299"/>
        <end position="335"/>
    </location>
</feature>
<dbReference type="InterPro" id="IPR040251">
    <property type="entry name" value="SEC31-like"/>
</dbReference>
<dbReference type="EMBL" id="ACOU01000002">
    <property type="protein sequence ID" value="EKX74058.1"/>
    <property type="molecule type" value="Genomic_DNA"/>
</dbReference>
<dbReference type="PROSITE" id="PS50082">
    <property type="entry name" value="WD_REPEATS_2"/>
    <property type="match status" value="1"/>
</dbReference>
<protein>
    <recommendedName>
        <fullName evidence="10">Sec16 Sec23-binding domain-containing protein</fullName>
    </recommendedName>
</protein>
<keyword evidence="8" id="KW-0653">Protein transport</keyword>
<keyword evidence="5" id="KW-0677">Repeat</keyword>
<dbReference type="GO" id="GO:0005198">
    <property type="term" value="F:structural molecule activity"/>
    <property type="evidence" value="ECO:0007669"/>
    <property type="project" value="TreeGrafter"/>
</dbReference>
<evidence type="ECO:0000256" key="8">
    <source>
        <dbReference type="ARBA" id="ARBA00022927"/>
    </source>
</evidence>
<dbReference type="Proteomes" id="UP000031512">
    <property type="component" value="Unassembled WGS sequence"/>
</dbReference>
<dbReference type="Pfam" id="PF12931">
    <property type="entry name" value="TPR_Sec16"/>
    <property type="match status" value="1"/>
</dbReference>
<dbReference type="AlphaFoldDB" id="L1LFW9"/>
<dbReference type="GO" id="GO:0007029">
    <property type="term" value="P:endoplasmic reticulum organization"/>
    <property type="evidence" value="ECO:0007669"/>
    <property type="project" value="TreeGrafter"/>
</dbReference>
<sequence length="957" mass="103227">MKGLGVFSPSSATSRYVLVASGICETSGNGTPKSECNDVSLSLLEFNITERAAQSTDPFTPFDNTANYNNFGGDTPFSVHGNDFGSYVGSVSSNGIADFSVLHSLPLCVPEGNVTTLKWIDDGLLAAGSTLGDVFMLDGHLIVDGTAPEALSTIKVCNVAISCLGYNSKTNMLGVAGVDGQISVCNLVDLANPSVMDISYGKWKVGLVTGLSWNNRLGHILATSGAALSPNDSSGLVVWDLKARKPASSFRDPNGRVNPIAIDWVPEQPTQLVVGYGDDNAPALQLWDLRNCAAPVKEVKGHTRGLTDLKFSPHDSSLLLTSGKDDCTKCWNMNSANGPFELVSTIQTEALSHHCRVEWHPHVPGLFVAQSTDGENSIHHIFSDSLAESYVPVWVKRKRGVISGFAGSISTWASTGDIQCYTLGAQFDDETSEILDNSLNVLQELQDPSAFQDVCREKIDESSSEFDSLTWSVLQALYNNDMPSLISLLGYETSVHQEEEVTESEEDEQEATADDDDVEEFFNSLTVKQEEAQVELEPQPAPKDTSVTWGSDELKKSLVVGNYKEAAEACLRDGKITEALLLAYVGGPDLCYHITNSIVDKSNDPFVRTIFLIMQGDILNLVENSDLSAWKETLCYLCTYSNTLPNFKELCNALGDRLSQSKDKNHIFAASICYICGGNHDGVVDIWNQIESGKNSIHVLADNVIKMAALAASSHSGSKNEALARSVALLAEVFVDAGHLEKAMRCLSLPGVSDSSHIADLRARIQGCVAPQPAPKQPVQTKVPAVSNVVHTAPKPVAVQPSAPRDVGTAPGAVAGAVNPGMPIPWPLPTATQQMQSKTKSTQESNRLVIASATENNGEQMPHSDLELVNNTLWSLIPQGDTSRMAEENRKHVDGLILLLRNAQLSGEANSLLVSMCRAIQAGDRVNSNIVLSTIISKLWNNTNKNWIMCLKRIVPK</sequence>
<evidence type="ECO:0000259" key="10">
    <source>
        <dbReference type="Pfam" id="PF12931"/>
    </source>
</evidence>
<dbReference type="RefSeq" id="XP_004833510.1">
    <property type="nucleotide sequence ID" value="XM_004833453.1"/>
</dbReference>
<dbReference type="Gene3D" id="1.20.940.10">
    <property type="entry name" value="Functional domain of the splicing factor Prp18"/>
    <property type="match status" value="1"/>
</dbReference>
<comment type="subcellular location">
    <subcellularLocation>
        <location evidence="1">Endoplasmic reticulum</location>
    </subcellularLocation>
</comment>
<dbReference type="PANTHER" id="PTHR13923:SF11">
    <property type="entry name" value="SECRETORY 31, ISOFORM D"/>
    <property type="match status" value="1"/>
</dbReference>
<feature type="domain" description="Sec16 Sec23-binding" evidence="10">
    <location>
        <begin position="555"/>
        <end position="704"/>
    </location>
</feature>
<dbReference type="InterPro" id="IPR001680">
    <property type="entry name" value="WD40_rpt"/>
</dbReference>
<evidence type="ECO:0000256" key="7">
    <source>
        <dbReference type="ARBA" id="ARBA00022892"/>
    </source>
</evidence>
<dbReference type="Gene3D" id="1.25.40.1030">
    <property type="match status" value="1"/>
</dbReference>
<dbReference type="PROSITE" id="PS50294">
    <property type="entry name" value="WD_REPEATS_REGION"/>
    <property type="match status" value="1"/>
</dbReference>
<organism evidence="11 12">
    <name type="scientific">Theileria equi strain WA</name>
    <dbReference type="NCBI Taxonomy" id="1537102"/>
    <lineage>
        <taxon>Eukaryota</taxon>
        <taxon>Sar</taxon>
        <taxon>Alveolata</taxon>
        <taxon>Apicomplexa</taxon>
        <taxon>Aconoidasida</taxon>
        <taxon>Piroplasmida</taxon>
        <taxon>Theileriidae</taxon>
        <taxon>Theileria</taxon>
    </lineage>
</organism>
<keyword evidence="4 9" id="KW-0853">WD repeat</keyword>
<dbReference type="PANTHER" id="PTHR13923">
    <property type="entry name" value="SEC31-RELATED PROTEIN"/>
    <property type="match status" value="1"/>
</dbReference>
<keyword evidence="12" id="KW-1185">Reference proteome</keyword>
<dbReference type="GO" id="GO:0030127">
    <property type="term" value="C:COPII vesicle coat"/>
    <property type="evidence" value="ECO:0007669"/>
    <property type="project" value="TreeGrafter"/>
</dbReference>
<dbReference type="GO" id="GO:0070971">
    <property type="term" value="C:endoplasmic reticulum exit site"/>
    <property type="evidence" value="ECO:0007669"/>
    <property type="project" value="TreeGrafter"/>
</dbReference>
<comment type="similarity">
    <text evidence="2">Belongs to the WD repeat SEC31 family.</text>
</comment>
<evidence type="ECO:0000313" key="12">
    <source>
        <dbReference type="Proteomes" id="UP000031512"/>
    </source>
</evidence>
<dbReference type="InterPro" id="IPR036322">
    <property type="entry name" value="WD40_repeat_dom_sf"/>
</dbReference>
<name>L1LFW9_THEEQ</name>
<gene>
    <name evidence="11" type="ORF">BEWA_040960</name>
</gene>
<dbReference type="GO" id="GO:0090110">
    <property type="term" value="P:COPII-coated vesicle cargo loading"/>
    <property type="evidence" value="ECO:0007669"/>
    <property type="project" value="TreeGrafter"/>
</dbReference>